<dbReference type="GO" id="GO:0004497">
    <property type="term" value="F:monooxygenase activity"/>
    <property type="evidence" value="ECO:0007669"/>
    <property type="project" value="UniProtKB-KW"/>
</dbReference>
<dbReference type="AlphaFoldDB" id="A0A5M6IQ63"/>
<reference evidence="1 2" key="1">
    <citation type="submission" date="2019-09" db="EMBL/GenBank/DDBJ databases">
        <title>Genome sequence of Rhodovastum atsumiense, a diverse member of the Acetobacteraceae family of non-sulfur purple photosynthetic bacteria.</title>
        <authorList>
            <person name="Meyer T."/>
            <person name="Kyndt J."/>
        </authorList>
    </citation>
    <scope>NUCLEOTIDE SEQUENCE [LARGE SCALE GENOMIC DNA]</scope>
    <source>
        <strain evidence="1 2">DSM 21279</strain>
    </source>
</reference>
<keyword evidence="1" id="KW-0560">Oxidoreductase</keyword>
<proteinExistence type="predicted"/>
<keyword evidence="2" id="KW-1185">Reference proteome</keyword>
<dbReference type="Proteomes" id="UP000325255">
    <property type="component" value="Unassembled WGS sequence"/>
</dbReference>
<evidence type="ECO:0000313" key="1">
    <source>
        <dbReference type="EMBL" id="KAA5609698.1"/>
    </source>
</evidence>
<dbReference type="InterPro" id="IPR045384">
    <property type="entry name" value="DUF6527"/>
</dbReference>
<dbReference type="Pfam" id="PF20137">
    <property type="entry name" value="BubE"/>
    <property type="match status" value="1"/>
</dbReference>
<name>A0A5M6IQ63_9PROT</name>
<dbReference type="OrthoDB" id="5196042at2"/>
<gene>
    <name evidence="1" type="ORF">F1189_23000</name>
</gene>
<protein>
    <submittedName>
        <fullName evidence="1">Ammonia monooxygenase</fullName>
    </submittedName>
</protein>
<evidence type="ECO:0000313" key="2">
    <source>
        <dbReference type="Proteomes" id="UP000325255"/>
    </source>
</evidence>
<dbReference type="EMBL" id="VWPK01000046">
    <property type="protein sequence ID" value="KAA5609698.1"/>
    <property type="molecule type" value="Genomic_DNA"/>
</dbReference>
<accession>A0A5M6IQ63</accession>
<organism evidence="1 2">
    <name type="scientific">Rhodovastum atsumiense</name>
    <dbReference type="NCBI Taxonomy" id="504468"/>
    <lineage>
        <taxon>Bacteria</taxon>
        <taxon>Pseudomonadati</taxon>
        <taxon>Pseudomonadota</taxon>
        <taxon>Alphaproteobacteria</taxon>
        <taxon>Acetobacterales</taxon>
        <taxon>Acetobacteraceae</taxon>
        <taxon>Rhodovastum</taxon>
    </lineage>
</organism>
<sequence>MSAKLRELSSQHGRMLGFWCPGCQETHAVTVDGPNANGARWSWDGNADAPTFSPSVLVTSGHYVSSHKPGDSCWCNYEARLGRKAPFLCHRCHSFVRAGRIEFLSDCTHSLAGRTVDLPDWPAAEDVE</sequence>
<comment type="caution">
    <text evidence="1">The sequence shown here is derived from an EMBL/GenBank/DDBJ whole genome shotgun (WGS) entry which is preliminary data.</text>
</comment>
<keyword evidence="1" id="KW-0503">Monooxygenase</keyword>